<dbReference type="PANTHER" id="PTHR15959">
    <property type="entry name" value="SYNTAXIN-18"/>
    <property type="match status" value="1"/>
</dbReference>
<dbReference type="GO" id="GO:0031201">
    <property type="term" value="C:SNARE complex"/>
    <property type="evidence" value="ECO:0007669"/>
    <property type="project" value="TreeGrafter"/>
</dbReference>
<evidence type="ECO:0000256" key="7">
    <source>
        <dbReference type="ARBA" id="ARBA00023054"/>
    </source>
</evidence>
<comment type="similarity">
    <text evidence="2">Belongs to the syntaxin family.</text>
</comment>
<gene>
    <name evidence="13" type="ORF">O0I10_010277</name>
</gene>
<dbReference type="GeneID" id="83217681"/>
<protein>
    <recommendedName>
        <fullName evidence="12">SNARE-complex protein Syntaxin-18 N-terminal domain-containing protein</fullName>
    </recommendedName>
</protein>
<dbReference type="Gene3D" id="1.20.5.110">
    <property type="match status" value="1"/>
</dbReference>
<keyword evidence="14" id="KW-1185">Reference proteome</keyword>
<dbReference type="Proteomes" id="UP001234581">
    <property type="component" value="Unassembled WGS sequence"/>
</dbReference>
<dbReference type="GO" id="GO:0006890">
    <property type="term" value="P:retrograde vesicle-mediated transport, Golgi to endoplasmic reticulum"/>
    <property type="evidence" value="ECO:0007669"/>
    <property type="project" value="TreeGrafter"/>
</dbReference>
<dbReference type="GO" id="GO:0005783">
    <property type="term" value="C:endoplasmic reticulum"/>
    <property type="evidence" value="ECO:0007669"/>
    <property type="project" value="TreeGrafter"/>
</dbReference>
<evidence type="ECO:0000313" key="13">
    <source>
        <dbReference type="EMBL" id="KAJ8654066.1"/>
    </source>
</evidence>
<evidence type="ECO:0000256" key="10">
    <source>
        <dbReference type="SAM" id="MobiDB-lite"/>
    </source>
</evidence>
<keyword evidence="5" id="KW-0653">Protein transport</keyword>
<evidence type="ECO:0000256" key="2">
    <source>
        <dbReference type="ARBA" id="ARBA00009063"/>
    </source>
</evidence>
<sequence length="369" mass="42386">MPDRTAEFRTIALERSPLRATSSPKPKIKKERDNDAAYDLFTKEAYRIHEHIDSLRRFLLSIRRAYLNTDARQSLRKRAGAATTTAPKASGLEGSLFALFGTDIGTLTDNERDEIDFQAKVIIRRCMDRIKELEHAEKVRKEKEVTASTKGIAGFLGSLLISSESTLARDTLALHRSSMIWLLNKRLAQVSELQKSQQEIRLQRELEKSENQLYRSSEMAFSAQSLMDEDEDDKEEKVNKGLYSNNEPVQEEMPMDAFQEQLSQEQLQVLERENSTMIEELNNTLNQVRNAETALLEISTLQNQLTEHLAAQTVQTDQLYADSIATTERIEQGNLQLIKTKERNRGTRNFTLIFLLFASFILLFLDWYS</sequence>
<reference evidence="13 14" key="1">
    <citation type="submission" date="2023-03" db="EMBL/GenBank/DDBJ databases">
        <title>Genome sequence of Lichtheimia ornata CBS 291.66.</title>
        <authorList>
            <person name="Mohabir J.T."/>
            <person name="Shea T.P."/>
            <person name="Kurbessoian T."/>
            <person name="Berby B."/>
            <person name="Fontaine J."/>
            <person name="Livny J."/>
            <person name="Gnirke A."/>
            <person name="Stajich J.E."/>
            <person name="Cuomo C.A."/>
        </authorList>
    </citation>
    <scope>NUCLEOTIDE SEQUENCE [LARGE SCALE GENOMIC DNA]</scope>
    <source>
        <strain evidence="13">CBS 291.66</strain>
    </source>
</reference>
<evidence type="ECO:0000256" key="11">
    <source>
        <dbReference type="SAM" id="Phobius"/>
    </source>
</evidence>
<feature type="transmembrane region" description="Helical" evidence="11">
    <location>
        <begin position="349"/>
        <end position="368"/>
    </location>
</feature>
<evidence type="ECO:0000256" key="4">
    <source>
        <dbReference type="ARBA" id="ARBA00022692"/>
    </source>
</evidence>
<feature type="region of interest" description="Disordered" evidence="10">
    <location>
        <begin position="1"/>
        <end position="31"/>
    </location>
</feature>
<comment type="subcellular location">
    <subcellularLocation>
        <location evidence="1">Membrane</location>
        <topology evidence="1">Single-pass type IV membrane protein</topology>
    </subcellularLocation>
</comment>
<evidence type="ECO:0000256" key="8">
    <source>
        <dbReference type="ARBA" id="ARBA00023136"/>
    </source>
</evidence>
<dbReference type="GO" id="GO:0015031">
    <property type="term" value="P:protein transport"/>
    <property type="evidence" value="ECO:0007669"/>
    <property type="project" value="UniProtKB-KW"/>
</dbReference>
<keyword evidence="6 11" id="KW-1133">Transmembrane helix</keyword>
<feature type="domain" description="SNARE-complex protein Syntaxin-18 N-terminal" evidence="12">
    <location>
        <begin position="3"/>
        <end position="89"/>
    </location>
</feature>
<keyword evidence="3" id="KW-0813">Transport</keyword>
<evidence type="ECO:0000313" key="14">
    <source>
        <dbReference type="Proteomes" id="UP001234581"/>
    </source>
</evidence>
<evidence type="ECO:0000256" key="9">
    <source>
        <dbReference type="SAM" id="Coils"/>
    </source>
</evidence>
<dbReference type="Pfam" id="PF10496">
    <property type="entry name" value="Syntaxin-18_N"/>
    <property type="match status" value="1"/>
</dbReference>
<accession>A0AAD7XV86</accession>
<organism evidence="13 14">
    <name type="scientific">Lichtheimia ornata</name>
    <dbReference type="NCBI Taxonomy" id="688661"/>
    <lineage>
        <taxon>Eukaryota</taxon>
        <taxon>Fungi</taxon>
        <taxon>Fungi incertae sedis</taxon>
        <taxon>Mucoromycota</taxon>
        <taxon>Mucoromycotina</taxon>
        <taxon>Mucoromycetes</taxon>
        <taxon>Mucorales</taxon>
        <taxon>Lichtheimiaceae</taxon>
        <taxon>Lichtheimia</taxon>
    </lineage>
</organism>
<evidence type="ECO:0000259" key="12">
    <source>
        <dbReference type="Pfam" id="PF10496"/>
    </source>
</evidence>
<dbReference type="RefSeq" id="XP_058338980.1">
    <property type="nucleotide sequence ID" value="XM_058490259.1"/>
</dbReference>
<dbReference type="InterPro" id="IPR019529">
    <property type="entry name" value="Syntaxin-18_N"/>
</dbReference>
<evidence type="ECO:0000256" key="1">
    <source>
        <dbReference type="ARBA" id="ARBA00004211"/>
    </source>
</evidence>
<proteinExistence type="inferred from homology"/>
<name>A0AAD7XV86_9FUNG</name>
<keyword evidence="7 9" id="KW-0175">Coiled coil</keyword>
<feature type="coiled-coil region" evidence="9">
    <location>
        <begin position="267"/>
        <end position="298"/>
    </location>
</feature>
<keyword evidence="8 11" id="KW-0472">Membrane</keyword>
<evidence type="ECO:0000256" key="5">
    <source>
        <dbReference type="ARBA" id="ARBA00022927"/>
    </source>
</evidence>
<keyword evidence="4 11" id="KW-0812">Transmembrane</keyword>
<dbReference type="EMBL" id="JARTCD010000067">
    <property type="protein sequence ID" value="KAJ8654066.1"/>
    <property type="molecule type" value="Genomic_DNA"/>
</dbReference>
<dbReference type="AlphaFoldDB" id="A0AAD7XV86"/>
<evidence type="ECO:0000256" key="6">
    <source>
        <dbReference type="ARBA" id="ARBA00022989"/>
    </source>
</evidence>
<evidence type="ECO:0000256" key="3">
    <source>
        <dbReference type="ARBA" id="ARBA00022448"/>
    </source>
</evidence>
<comment type="caution">
    <text evidence="13">The sequence shown here is derived from an EMBL/GenBank/DDBJ whole genome shotgun (WGS) entry which is preliminary data.</text>
</comment>
<dbReference type="PANTHER" id="PTHR15959:SF0">
    <property type="entry name" value="SYNTAXIN-18"/>
    <property type="match status" value="1"/>
</dbReference>